<feature type="region of interest" description="Disordered" evidence="1">
    <location>
        <begin position="1"/>
        <end position="23"/>
    </location>
</feature>
<protein>
    <submittedName>
        <fullName evidence="3">Uncharacterized protein</fullName>
    </submittedName>
</protein>
<sequence length="196" mass="22169">MHGTRTTRAPVFPSRDSTATSPRSDLTTKLAELWRSYYRMLSWAIRSISFSVKRLASYRESTFNSQPHVDKALVIDIRMKTVKLYPLVALKCFSVHCDSGTGHVALSLRAFYAASISGAVGRSGELRQIECASCRRREMFAKRARRPARAYGYPIIYNIMALRIPYALMSYLVRALLELFVGIRGVEKCGDAEIDF</sequence>
<dbReference type="AlphaFoldDB" id="A0A4C1YMD9"/>
<dbReference type="EMBL" id="BGZK01001279">
    <property type="protein sequence ID" value="GBP76184.1"/>
    <property type="molecule type" value="Genomic_DNA"/>
</dbReference>
<evidence type="ECO:0000313" key="4">
    <source>
        <dbReference type="Proteomes" id="UP000299102"/>
    </source>
</evidence>
<accession>A0A4C1YMD9</accession>
<reference evidence="3 4" key="1">
    <citation type="journal article" date="2019" name="Commun. Biol.">
        <title>The bagworm genome reveals a unique fibroin gene that provides high tensile strength.</title>
        <authorList>
            <person name="Kono N."/>
            <person name="Nakamura H."/>
            <person name="Ohtoshi R."/>
            <person name="Tomita M."/>
            <person name="Numata K."/>
            <person name="Arakawa K."/>
        </authorList>
    </citation>
    <scope>NUCLEOTIDE SEQUENCE [LARGE SCALE GENOMIC DNA]</scope>
</reference>
<comment type="caution">
    <text evidence="3">The sequence shown here is derived from an EMBL/GenBank/DDBJ whole genome shotgun (WGS) entry which is preliminary data.</text>
</comment>
<proteinExistence type="predicted"/>
<keyword evidence="4" id="KW-1185">Reference proteome</keyword>
<dbReference type="Proteomes" id="UP000299102">
    <property type="component" value="Unassembled WGS sequence"/>
</dbReference>
<name>A0A4C1YMD9_EUMVA</name>
<keyword evidence="2" id="KW-0812">Transmembrane</keyword>
<feature type="transmembrane region" description="Helical" evidence="2">
    <location>
        <begin position="151"/>
        <end position="173"/>
    </location>
</feature>
<gene>
    <name evidence="3" type="ORF">EVAR_49981_1</name>
</gene>
<evidence type="ECO:0000313" key="3">
    <source>
        <dbReference type="EMBL" id="GBP76184.1"/>
    </source>
</evidence>
<evidence type="ECO:0000256" key="1">
    <source>
        <dbReference type="SAM" id="MobiDB-lite"/>
    </source>
</evidence>
<organism evidence="3 4">
    <name type="scientific">Eumeta variegata</name>
    <name type="common">Bagworm moth</name>
    <name type="synonym">Eumeta japonica</name>
    <dbReference type="NCBI Taxonomy" id="151549"/>
    <lineage>
        <taxon>Eukaryota</taxon>
        <taxon>Metazoa</taxon>
        <taxon>Ecdysozoa</taxon>
        <taxon>Arthropoda</taxon>
        <taxon>Hexapoda</taxon>
        <taxon>Insecta</taxon>
        <taxon>Pterygota</taxon>
        <taxon>Neoptera</taxon>
        <taxon>Endopterygota</taxon>
        <taxon>Lepidoptera</taxon>
        <taxon>Glossata</taxon>
        <taxon>Ditrysia</taxon>
        <taxon>Tineoidea</taxon>
        <taxon>Psychidae</taxon>
        <taxon>Oiketicinae</taxon>
        <taxon>Eumeta</taxon>
    </lineage>
</organism>
<keyword evidence="2" id="KW-0472">Membrane</keyword>
<keyword evidence="2" id="KW-1133">Transmembrane helix</keyword>
<evidence type="ECO:0000256" key="2">
    <source>
        <dbReference type="SAM" id="Phobius"/>
    </source>
</evidence>